<protein>
    <submittedName>
        <fullName evidence="3">Uncharacterized protein</fullName>
    </submittedName>
</protein>
<keyword evidence="1" id="KW-0175">Coiled coil</keyword>
<evidence type="ECO:0000313" key="4">
    <source>
        <dbReference type="Proteomes" id="UP000224362"/>
    </source>
</evidence>
<evidence type="ECO:0000313" key="3">
    <source>
        <dbReference type="EMBL" id="ASZ78925.1"/>
    </source>
</evidence>
<evidence type="ECO:0000256" key="2">
    <source>
        <dbReference type="SAM" id="MobiDB-lite"/>
    </source>
</evidence>
<evidence type="ECO:0000256" key="1">
    <source>
        <dbReference type="SAM" id="Coils"/>
    </source>
</evidence>
<organism evidence="3 4">
    <name type="scientific">Serratia phage 2050H1</name>
    <dbReference type="NCBI Taxonomy" id="2024250"/>
    <lineage>
        <taxon>Viruses</taxon>
        <taxon>Duplodnaviria</taxon>
        <taxon>Heunggongvirae</taxon>
        <taxon>Uroviricota</taxon>
        <taxon>Caudoviricetes</taxon>
        <taxon>Pantevenvirales</taxon>
        <taxon>Ackermannviridae</taxon>
        <taxon>Miltonvirus</taxon>
        <taxon>Miltonvirus MAM1</taxon>
    </lineage>
</organism>
<name>A0A249Y2L2_9CAUD</name>
<gene>
    <name evidence="3" type="ORF">2050H1_159</name>
</gene>
<proteinExistence type="predicted"/>
<feature type="region of interest" description="Disordered" evidence="2">
    <location>
        <begin position="182"/>
        <end position="202"/>
    </location>
</feature>
<sequence>MPYILHSDTNQKFDITNKSAEDVQAELRAAGLVIGNVTVRKLVSGEMKQASGYEVVEDLTEEEQNEINEALAKVETEKALATNGADSELTSNVPETPKPGGTVLNEKSDLLDHALASLDAQGDAPEVETDEVETPEQAARSAEIRSRLLGADTGAAVSNVSAAAASKDDAALNTAQEALKAKNLTPQAAAEERSRRHNKREDLVEQARAGVQAELIKAVEDGVVPGVFLNYMNPDHRWFEFIITERADKEKPNARTNTYIDVAPIASGGYGFSLYVNGKSFTKRQKVKGTVAETVAEINKWLPEILKTVN</sequence>
<feature type="compositionally biased region" description="Basic and acidic residues" evidence="2">
    <location>
        <begin position="190"/>
        <end position="202"/>
    </location>
</feature>
<dbReference type="Proteomes" id="UP000224362">
    <property type="component" value="Segment"/>
</dbReference>
<feature type="coiled-coil region" evidence="1">
    <location>
        <begin position="53"/>
        <end position="80"/>
    </location>
</feature>
<accession>A0A249Y2L2</accession>
<reference evidence="3 4" key="1">
    <citation type="submission" date="2017-06" db="EMBL/GenBank/DDBJ databases">
        <authorList>
            <person name="Kim H.J."/>
            <person name="Triplett B.A."/>
        </authorList>
    </citation>
    <scope>NUCLEOTIDE SEQUENCE [LARGE SCALE GENOMIC DNA]</scope>
</reference>
<dbReference type="EMBL" id="MF285619">
    <property type="protein sequence ID" value="ASZ78925.1"/>
    <property type="molecule type" value="Genomic_DNA"/>
</dbReference>